<feature type="region of interest" description="Disordered" evidence="1">
    <location>
        <begin position="997"/>
        <end position="1064"/>
    </location>
</feature>
<feature type="region of interest" description="Disordered" evidence="1">
    <location>
        <begin position="377"/>
        <end position="400"/>
    </location>
</feature>
<feature type="compositionally biased region" description="Polar residues" evidence="1">
    <location>
        <begin position="1372"/>
        <end position="1382"/>
    </location>
</feature>
<sequence>MAWLTKIVADEQVEYRLKEQAGCAVVETGEGETVVRDDDGDAAVDYRLRPEGEAALLWMGSGLDALGLVEGAALDEEGKAAARRIMAGCHPATGARLVTSRTSVRAHEKAQLTTARIIEAIEQAAEERGVTPAGLFDGKPKQLRVFQAQQRNVNRFGEAHRMQVVTLHKLARAAGLDLAGVYDEEELAAAWEHKDLRVDDRVRGWDLVLDLPKSDSVLQGLMDALGEQELRDLVHEAKRDTFRQLERWAGYGVGSRDGEPVRVATGGLLAWSVEHQSARPIRAGEPGDPHLHLHVTIANMALCEDGEWRSIANSGQDLHRHAAAADAYFKARVRSLAYSRFGVRRERVERTGAWEIRGVPVELRDAFSRRAALVDEKAGTDASRSEKQAASMATKRDKVDVDATTMRDSWRRRAEAVVGDVDAMVAAAAPGPPGQDGGAGVDGPGGGPRIPPPADLAAVVFDPKTGLTASEKTFTRAQLLAAVANVLEYGIDAGPGSLERLCDDVLEVAGYAVRVLALGSTVMSSTARYTTQDILDAEESVRAQALARFDTGTAQLTADRADAAVDVFQVAAGFELSAEQRGAVRRVLTAGHGVDALVGVAGAGKSTLMEACRIGWDATGTTYAGATLAAVAAQQLHHASGIPARTVAAWLGEIENGNGLRGVDVLVVDEATMVDDRAAAVLMREAARTGTKVVGIGDHLQLQAVGPGGWFKETHRLVHGLTLTENRRQEDAAERAALDVWRTGDHALALRMLAEGGRVHPAESADEARSQILMAWDELRPGEWADPHDLIAEMVVLAARNSDVDALNLGAQAIRRQAGELGAEHTYALPGGDTLTLAVGDVVRVRANDYRSRRGEGPDVLNGYRAVVTGLDDRHRVEITWRVADVEAPGGHREESAWVPAQKVIGGALSLGYAMTIAASQGLTCDTSLLYGHGANAFATYPGITRARRQNHLWLPLAVLEDERIRARLGEARSEKERLERAIDAFARFLGQSRPDSMVSDLLGEPPTPAQLPGQRELSAEEARAEAERRLRQTHTDRAKDVRANPVSLSPRRAEDEARLRDQARLDEGKAERLLARLKAGGAGERAVPSWRTRVYGTLSPQELNHRIAEGDRLAADAEAEAAMAETTARELAARLDQQAAAGGPTRGQRFAAEAGQILDEAETHLATAREYERTAAAAAGHAEDRTGRLARLAESEGKSRLALRLAGTSLKEHRELTQRLTAERAAYWNLAADARRDARQALEQAWETVRDSRIAQPLGTAGQPVPDRTDKATERFLEMRSTAARHGHSIDKRDHADVSRATRRAGELRKLVVNHRANAANARAEKALRATIAEQYPDLHDRETTGRRALQREQAERSAQQHPQAGVVHPQLTQSTGSSRR</sequence>
<dbReference type="CDD" id="cd18809">
    <property type="entry name" value="SF1_C_RecD"/>
    <property type="match status" value="1"/>
</dbReference>
<organism evidence="3 4">
    <name type="scientific">Streptomyces salinarius</name>
    <dbReference type="NCBI Taxonomy" id="2762598"/>
    <lineage>
        <taxon>Bacteria</taxon>
        <taxon>Bacillati</taxon>
        <taxon>Actinomycetota</taxon>
        <taxon>Actinomycetes</taxon>
        <taxon>Kitasatosporales</taxon>
        <taxon>Streptomycetaceae</taxon>
        <taxon>Streptomyces</taxon>
    </lineage>
</organism>
<dbReference type="EMBL" id="JBITPR010000066">
    <property type="protein sequence ID" value="MFI7876022.1"/>
    <property type="molecule type" value="Genomic_DNA"/>
</dbReference>
<dbReference type="RefSeq" id="WP_399594969.1">
    <property type="nucleotide sequence ID" value="NZ_JBITPR010000066.1"/>
</dbReference>
<feature type="compositionally biased region" description="Basic and acidic residues" evidence="1">
    <location>
        <begin position="377"/>
        <end position="387"/>
    </location>
</feature>
<proteinExistence type="predicted"/>
<evidence type="ECO:0000256" key="1">
    <source>
        <dbReference type="SAM" id="MobiDB-lite"/>
    </source>
</evidence>
<dbReference type="Pfam" id="PF13604">
    <property type="entry name" value="AAA_30"/>
    <property type="match status" value="1"/>
</dbReference>
<evidence type="ECO:0000313" key="3">
    <source>
        <dbReference type="EMBL" id="MFI7876022.1"/>
    </source>
</evidence>
<feature type="region of interest" description="Disordered" evidence="1">
    <location>
        <begin position="1283"/>
        <end position="1302"/>
    </location>
</feature>
<dbReference type="Pfam" id="PF08751">
    <property type="entry name" value="TrwC"/>
    <property type="match status" value="1"/>
</dbReference>
<gene>
    <name evidence="3" type="primary">mobF</name>
    <name evidence="3" type="ORF">AB4829_36190</name>
</gene>
<feature type="domain" description="TrwC relaxase" evidence="2">
    <location>
        <begin position="41"/>
        <end position="416"/>
    </location>
</feature>
<feature type="compositionally biased region" description="Basic and acidic residues" evidence="1">
    <location>
        <begin position="1052"/>
        <end position="1064"/>
    </location>
</feature>
<dbReference type="Gene3D" id="3.40.50.300">
    <property type="entry name" value="P-loop containing nucleotide triphosphate hydrolases"/>
    <property type="match status" value="2"/>
</dbReference>
<dbReference type="Proteomes" id="UP001614264">
    <property type="component" value="Unassembled WGS sequence"/>
</dbReference>
<dbReference type="InterPro" id="IPR014862">
    <property type="entry name" value="TrwC"/>
</dbReference>
<feature type="compositionally biased region" description="Basic and acidic residues" evidence="1">
    <location>
        <begin position="1018"/>
        <end position="1043"/>
    </location>
</feature>
<dbReference type="SUPFAM" id="SSF52540">
    <property type="entry name" value="P-loop containing nucleoside triphosphate hydrolases"/>
    <property type="match status" value="2"/>
</dbReference>
<dbReference type="Gene3D" id="2.30.30.940">
    <property type="match status" value="1"/>
</dbReference>
<dbReference type="InterPro" id="IPR027417">
    <property type="entry name" value="P-loop_NTPase"/>
</dbReference>
<accession>A0ABW8BNH3</accession>
<dbReference type="SUPFAM" id="SSF55464">
    <property type="entry name" value="Origin of replication-binding domain, RBD-like"/>
    <property type="match status" value="1"/>
</dbReference>
<feature type="compositionally biased region" description="Basic and acidic residues" evidence="1">
    <location>
        <begin position="1289"/>
        <end position="1302"/>
    </location>
</feature>
<protein>
    <submittedName>
        <fullName evidence="3">MobF family relaxase</fullName>
    </submittedName>
</protein>
<evidence type="ECO:0000313" key="4">
    <source>
        <dbReference type="Proteomes" id="UP001614264"/>
    </source>
</evidence>
<reference evidence="3 4" key="1">
    <citation type="submission" date="2024-07" db="EMBL/GenBank/DDBJ databases">
        <title>Whole genome sequencing of Prodigiosin pigment-producing Streptomyces salinarius isolated from rhizosphere soil of Arachis hypogaea.</title>
        <authorList>
            <person name="Vidhya A."/>
            <person name="Ramya S."/>
        </authorList>
    </citation>
    <scope>NUCLEOTIDE SEQUENCE [LARGE SCALE GENOMIC DNA]</scope>
    <source>
        <strain evidence="3 4">VRMG2420</strain>
    </source>
</reference>
<name>A0ABW8BNH3_9ACTN</name>
<comment type="caution">
    <text evidence="3">The sequence shown here is derived from an EMBL/GenBank/DDBJ whole genome shotgun (WGS) entry which is preliminary data.</text>
</comment>
<dbReference type="NCBIfam" id="NF041492">
    <property type="entry name" value="MobF"/>
    <property type="match status" value="1"/>
</dbReference>
<feature type="compositionally biased region" description="Basic and acidic residues" evidence="1">
    <location>
        <begin position="1338"/>
        <end position="1357"/>
    </location>
</feature>
<feature type="region of interest" description="Disordered" evidence="1">
    <location>
        <begin position="1335"/>
        <end position="1382"/>
    </location>
</feature>
<evidence type="ECO:0000259" key="2">
    <source>
        <dbReference type="Pfam" id="PF08751"/>
    </source>
</evidence>
<keyword evidence="4" id="KW-1185">Reference proteome</keyword>